<proteinExistence type="predicted"/>
<sequence>MPSEDYQFKDLTHQIIGAAMRVHSFLGNGFQEVIYQRALAYEFNQANLNFQREQEQYIFYRECAEPIGTRKADFIVENKVLVELKATTKLEEVHKAQIINYLRAYRFEVGLLINFGEKSLFFKRFVMNLDDKADTTTP</sequence>
<dbReference type="AlphaFoldDB" id="A0A0L8AIX1"/>
<dbReference type="Proteomes" id="UP000036908">
    <property type="component" value="Unassembled WGS sequence"/>
</dbReference>
<protein>
    <submittedName>
        <fullName evidence="1">GxxExxY protein</fullName>
    </submittedName>
</protein>
<dbReference type="PATRIC" id="fig|1566026.4.peg.1059"/>
<comment type="caution">
    <text evidence="1">The sequence shown here is derived from an EMBL/GenBank/DDBJ whole genome shotgun (WGS) entry which is preliminary data.</text>
</comment>
<reference evidence="2" key="1">
    <citation type="submission" date="2014-11" db="EMBL/GenBank/DDBJ databases">
        <title>Genome sequencing of Roseivirga sp. D-25.</title>
        <authorList>
            <person name="Selvaratnam C."/>
            <person name="Thevarajoo S."/>
            <person name="Goh K.M."/>
            <person name="Eee R."/>
            <person name="Chan K.-G."/>
            <person name="Chong C.S."/>
        </authorList>
    </citation>
    <scope>NUCLEOTIDE SEQUENCE [LARGE SCALE GENOMIC DNA]</scope>
    <source>
        <strain evidence="2">D-25</strain>
    </source>
</reference>
<dbReference type="Pfam" id="PF13366">
    <property type="entry name" value="PDDEXK_3"/>
    <property type="match status" value="1"/>
</dbReference>
<dbReference type="OrthoDB" id="9806869at2"/>
<accession>A0A0L8AIX1</accession>
<keyword evidence="2" id="KW-1185">Reference proteome</keyword>
<dbReference type="EMBL" id="JSVA01000016">
    <property type="protein sequence ID" value="KOF02090.1"/>
    <property type="molecule type" value="Genomic_DNA"/>
</dbReference>
<dbReference type="NCBIfam" id="TIGR04256">
    <property type="entry name" value="GxxExxY"/>
    <property type="match status" value="1"/>
</dbReference>
<evidence type="ECO:0000313" key="2">
    <source>
        <dbReference type="Proteomes" id="UP000036908"/>
    </source>
</evidence>
<dbReference type="InterPro" id="IPR026350">
    <property type="entry name" value="GxxExxY"/>
</dbReference>
<gene>
    <name evidence="1" type="ORF">OB69_13755</name>
</gene>
<organism evidence="1 2">
    <name type="scientific">Roseivirga seohaensis subsp. aquiponti</name>
    <dbReference type="NCBI Taxonomy" id="1566026"/>
    <lineage>
        <taxon>Bacteria</taxon>
        <taxon>Pseudomonadati</taxon>
        <taxon>Bacteroidota</taxon>
        <taxon>Cytophagia</taxon>
        <taxon>Cytophagales</taxon>
        <taxon>Roseivirgaceae</taxon>
        <taxon>Roseivirga</taxon>
    </lineage>
</organism>
<dbReference type="RefSeq" id="WP_053224314.1">
    <property type="nucleotide sequence ID" value="NZ_JSVA01000016.1"/>
</dbReference>
<evidence type="ECO:0000313" key="1">
    <source>
        <dbReference type="EMBL" id="KOF02090.1"/>
    </source>
</evidence>
<name>A0A0L8AIX1_9BACT</name>